<name>A0A316ZGN0_9BASI</name>
<keyword evidence="3" id="KW-1185">Reference proteome</keyword>
<dbReference type="GeneID" id="37266905"/>
<feature type="region of interest" description="Disordered" evidence="1">
    <location>
        <begin position="215"/>
        <end position="296"/>
    </location>
</feature>
<feature type="compositionally biased region" description="Low complexity" evidence="1">
    <location>
        <begin position="457"/>
        <end position="470"/>
    </location>
</feature>
<evidence type="ECO:0000256" key="1">
    <source>
        <dbReference type="SAM" id="MobiDB-lite"/>
    </source>
</evidence>
<dbReference type="InterPro" id="IPR038564">
    <property type="entry name" value="Maf1_sf"/>
</dbReference>
<dbReference type="OrthoDB" id="277029at2759"/>
<dbReference type="PANTHER" id="PTHR22504">
    <property type="entry name" value="REPRESSOR OF RNA POLYMERASE III TRANSCRIPTION MAF1"/>
    <property type="match status" value="1"/>
</dbReference>
<feature type="region of interest" description="Disordered" evidence="1">
    <location>
        <begin position="456"/>
        <end position="489"/>
    </location>
</feature>
<dbReference type="GO" id="GO:0000994">
    <property type="term" value="F:RNA polymerase III core binding"/>
    <property type="evidence" value="ECO:0007669"/>
    <property type="project" value="TreeGrafter"/>
</dbReference>
<feature type="compositionally biased region" description="Acidic residues" evidence="1">
    <location>
        <begin position="286"/>
        <end position="296"/>
    </location>
</feature>
<organism evidence="2 3">
    <name type="scientific">Tilletiopsis washingtonensis</name>
    <dbReference type="NCBI Taxonomy" id="58919"/>
    <lineage>
        <taxon>Eukaryota</taxon>
        <taxon>Fungi</taxon>
        <taxon>Dikarya</taxon>
        <taxon>Basidiomycota</taxon>
        <taxon>Ustilaginomycotina</taxon>
        <taxon>Exobasidiomycetes</taxon>
        <taxon>Entylomatales</taxon>
        <taxon>Entylomatales incertae sedis</taxon>
        <taxon>Tilletiopsis</taxon>
    </lineage>
</organism>
<feature type="region of interest" description="Disordered" evidence="1">
    <location>
        <begin position="188"/>
        <end position="207"/>
    </location>
</feature>
<reference evidence="2 3" key="1">
    <citation type="journal article" date="2018" name="Mol. Biol. Evol.">
        <title>Broad Genomic Sampling Reveals a Smut Pathogenic Ancestry of the Fungal Clade Ustilaginomycotina.</title>
        <authorList>
            <person name="Kijpornyongpan T."/>
            <person name="Mondo S.J."/>
            <person name="Barry K."/>
            <person name="Sandor L."/>
            <person name="Lee J."/>
            <person name="Lipzen A."/>
            <person name="Pangilinan J."/>
            <person name="LaButti K."/>
            <person name="Hainaut M."/>
            <person name="Henrissat B."/>
            <person name="Grigoriev I.V."/>
            <person name="Spatafora J.W."/>
            <person name="Aime M.C."/>
        </authorList>
    </citation>
    <scope>NUCLEOTIDE SEQUENCE [LARGE SCALE GENOMIC DNA]</scope>
    <source>
        <strain evidence="2 3">MCA 4186</strain>
    </source>
</reference>
<dbReference type="PANTHER" id="PTHR22504:SF0">
    <property type="entry name" value="REPRESSOR OF RNA POLYMERASE III TRANSCRIPTION MAF1 HOMOLOG"/>
    <property type="match status" value="1"/>
</dbReference>
<dbReference type="RefSeq" id="XP_025600685.1">
    <property type="nucleotide sequence ID" value="XM_025739359.1"/>
</dbReference>
<evidence type="ECO:0000313" key="3">
    <source>
        <dbReference type="Proteomes" id="UP000245946"/>
    </source>
</evidence>
<dbReference type="EMBL" id="KZ819285">
    <property type="protein sequence ID" value="PWO00407.1"/>
    <property type="molecule type" value="Genomic_DNA"/>
</dbReference>
<feature type="compositionally biased region" description="Polar residues" evidence="1">
    <location>
        <begin position="371"/>
        <end position="380"/>
    </location>
</feature>
<accession>A0A316ZGN0</accession>
<dbReference type="GO" id="GO:0016480">
    <property type="term" value="P:negative regulation of transcription by RNA polymerase III"/>
    <property type="evidence" value="ECO:0007669"/>
    <property type="project" value="InterPro"/>
</dbReference>
<dbReference type="GO" id="GO:0005634">
    <property type="term" value="C:nucleus"/>
    <property type="evidence" value="ECO:0007669"/>
    <property type="project" value="TreeGrafter"/>
</dbReference>
<sequence>MKFLDYPELELISRDLCFESAECRVNTRLEAYSCKAINRDKKLFKTLESAYVRSASTSPPSYLEEHLASPFGKLDQPAARKTLWLLISTLNGAFPDHEFAEVNPADFRRERSAASVLNSLSTTLYSLRSGGGAPRSFSSFPSSYDERAATAAVAAGGAVSHPKLGPILDDIMCISECEVYTYHPDVDSDPHASADPEEGYGADDSWTEDDVAEAGTDSDAVMSTSDTPRAHDDDTPMFDEDMYEGGLDYSRGGGASSSSGPSEDGPRTPRTPRGSYFSSSWGASSAEDEAEDDDDDDTGGLLWATYVFFYNRKLKRILFVDVWSRRQTAPRARPITQHQPMSSYLPPALQQPSQSGTLGAVKVAHIDLTGGDSSPSTPLQSPAKRAMSRTNSRKRRAPSGSPAPSSLSPFPHASPQAQSAADAEERRLALASASAAPRLASSLARGAMRSLDAAVLSASAPASGTASPVSLAGTPDKADRAAAPKRVRV</sequence>
<dbReference type="Gene3D" id="3.40.1000.50">
    <property type="entry name" value="Repressor of RNA polymerase III transcription Maf1"/>
    <property type="match status" value="2"/>
</dbReference>
<dbReference type="Pfam" id="PF09174">
    <property type="entry name" value="Maf1"/>
    <property type="match status" value="1"/>
</dbReference>
<feature type="compositionally biased region" description="Acidic residues" evidence="1">
    <location>
        <begin position="195"/>
        <end position="207"/>
    </location>
</feature>
<feature type="compositionally biased region" description="Low complexity" evidence="1">
    <location>
        <begin position="398"/>
        <end position="421"/>
    </location>
</feature>
<dbReference type="InterPro" id="IPR015257">
    <property type="entry name" value="Maf1"/>
</dbReference>
<gene>
    <name evidence="2" type="ORF">FA09DRAFT_185116</name>
</gene>
<protein>
    <submittedName>
        <fullName evidence="2">Maf1-domain-containing protein</fullName>
    </submittedName>
</protein>
<dbReference type="STRING" id="58919.A0A316ZGN0"/>
<dbReference type="Proteomes" id="UP000245946">
    <property type="component" value="Unassembled WGS sequence"/>
</dbReference>
<evidence type="ECO:0000313" key="2">
    <source>
        <dbReference type="EMBL" id="PWO00407.1"/>
    </source>
</evidence>
<feature type="region of interest" description="Disordered" evidence="1">
    <location>
        <begin position="331"/>
        <end position="428"/>
    </location>
</feature>
<proteinExistence type="predicted"/>
<dbReference type="AlphaFoldDB" id="A0A316ZGN0"/>